<gene>
    <name evidence="1" type="ORF">C2857_000609</name>
</gene>
<organism evidence="1 2">
    <name type="scientific">Epichloe festucae (strain Fl1)</name>
    <dbReference type="NCBI Taxonomy" id="877507"/>
    <lineage>
        <taxon>Eukaryota</taxon>
        <taxon>Fungi</taxon>
        <taxon>Dikarya</taxon>
        <taxon>Ascomycota</taxon>
        <taxon>Pezizomycotina</taxon>
        <taxon>Sordariomycetes</taxon>
        <taxon>Hypocreomycetidae</taxon>
        <taxon>Hypocreales</taxon>
        <taxon>Clavicipitaceae</taxon>
        <taxon>Epichloe</taxon>
    </lineage>
</organism>
<name>A0A7S9KVI2_EPIFF</name>
<dbReference type="Proteomes" id="UP000594364">
    <property type="component" value="Chromosome 5"/>
</dbReference>
<keyword evidence="2" id="KW-1185">Reference proteome</keyword>
<protein>
    <submittedName>
        <fullName evidence="1">Uncharacterized protein</fullName>
    </submittedName>
</protein>
<reference evidence="1 2" key="1">
    <citation type="journal article" date="2018" name="PLoS Genet.">
        <title>Repeat elements organise 3D genome structure and mediate transcription in the filamentous fungus Epichloe festucae.</title>
        <authorList>
            <person name="Winter D.J."/>
            <person name="Ganley A.R.D."/>
            <person name="Young C.A."/>
            <person name="Liachko I."/>
            <person name="Schardl C.L."/>
            <person name="Dupont P.Y."/>
            <person name="Berry D."/>
            <person name="Ram A."/>
            <person name="Scott B."/>
            <person name="Cox M.P."/>
        </authorList>
    </citation>
    <scope>NUCLEOTIDE SEQUENCE [LARGE SCALE GENOMIC DNA]</scope>
    <source>
        <strain evidence="1 2">Fl1</strain>
    </source>
</reference>
<dbReference type="AlphaFoldDB" id="A0A7S9KVI2"/>
<evidence type="ECO:0000313" key="1">
    <source>
        <dbReference type="EMBL" id="QPH09688.1"/>
    </source>
</evidence>
<dbReference type="EMBL" id="CP031389">
    <property type="protein sequence ID" value="QPH09688.1"/>
    <property type="molecule type" value="Genomic_DNA"/>
</dbReference>
<evidence type="ECO:0000313" key="2">
    <source>
        <dbReference type="Proteomes" id="UP000594364"/>
    </source>
</evidence>
<sequence>MESLHPDAATPSFCMLELSVHGKHVVCAFLHDGARFFVTITAQNPEGKGDPMNQLNSFREDPDDPDDPGIMFTQYWINYILHVAVRGHLR</sequence>
<dbReference type="OrthoDB" id="4062651at2759"/>
<accession>A0A7S9KVI2</accession>
<proteinExistence type="predicted"/>